<proteinExistence type="predicted"/>
<protein>
    <recommendedName>
        <fullName evidence="3">Lnb N-terminal periplasmic domain-containing protein</fullName>
    </recommendedName>
</protein>
<feature type="transmembrane region" description="Helical" evidence="2">
    <location>
        <begin position="60"/>
        <end position="77"/>
    </location>
</feature>
<name>A0A1M7GF11_9HYPH</name>
<feature type="domain" description="Lnb N-terminal periplasmic" evidence="3">
    <location>
        <begin position="122"/>
        <end position="277"/>
    </location>
</feature>
<feature type="transmembrane region" description="Helical" evidence="2">
    <location>
        <begin position="35"/>
        <end position="53"/>
    </location>
</feature>
<dbReference type="Proteomes" id="UP000186002">
    <property type="component" value="Unassembled WGS sequence"/>
</dbReference>
<keyword evidence="2" id="KW-0472">Membrane</keyword>
<feature type="transmembrane region" description="Helical" evidence="2">
    <location>
        <begin position="7"/>
        <end position="29"/>
    </location>
</feature>
<evidence type="ECO:0000259" key="3">
    <source>
        <dbReference type="Pfam" id="PF13387"/>
    </source>
</evidence>
<feature type="region of interest" description="Disordered" evidence="1">
    <location>
        <begin position="309"/>
        <end position="333"/>
    </location>
</feature>
<keyword evidence="5" id="KW-1185">Reference proteome</keyword>
<evidence type="ECO:0000256" key="2">
    <source>
        <dbReference type="SAM" id="Phobius"/>
    </source>
</evidence>
<reference evidence="4 5" key="1">
    <citation type="submission" date="2016-11" db="EMBL/GenBank/DDBJ databases">
        <authorList>
            <person name="Jaros S."/>
            <person name="Januszkiewicz K."/>
            <person name="Wedrychowicz H."/>
        </authorList>
    </citation>
    <scope>NUCLEOTIDE SEQUENCE [LARGE SCALE GENOMIC DNA]</scope>
    <source>
        <strain evidence="4 5">DSM 22153</strain>
    </source>
</reference>
<sequence>MIRVFKFLPHVVFAIALLAGVLWAATAFWFHLQTVLLVSGWALLLLAILVEAVAYRRSRIAGWAVLLAACLLVGSWYQTIVPRSDKDWDVDVSRGVLARVEGSRVQLDNIRDFDWHTASEADPRWISRDLDLDQLQSVDMFTSVWSNPDIAHLLVSFGFSDGEHVVFSAEIRREKGEAFNEIGGFFRQFELVLIGATERDIVKLRTNYRREEVRLYPLTLSAEARRAMFLSFVDLSQQLEAEPAFYNTLTANCTTVVYQLAKALQPDLPMDWRLVLSAHLPEYLLNLGLLGGEGTVNARKDAALISGRAQQMPEGGDYSNFIRGQRGNDTNNH</sequence>
<dbReference type="STRING" id="735517.SAMN05444272_1902"/>
<dbReference type="RefSeq" id="WP_073012264.1">
    <property type="nucleotide sequence ID" value="NZ_FRBW01000002.1"/>
</dbReference>
<gene>
    <name evidence="4" type="ORF">SAMN05444272_1902</name>
</gene>
<dbReference type="Pfam" id="PF13387">
    <property type="entry name" value="Lnb_N"/>
    <property type="match status" value="1"/>
</dbReference>
<evidence type="ECO:0000256" key="1">
    <source>
        <dbReference type="SAM" id="MobiDB-lite"/>
    </source>
</evidence>
<dbReference type="OrthoDB" id="274718at2"/>
<keyword evidence="2" id="KW-0812">Transmembrane</keyword>
<keyword evidence="2" id="KW-1133">Transmembrane helix</keyword>
<accession>A0A1M7GF11</accession>
<dbReference type="AlphaFoldDB" id="A0A1M7GF11"/>
<organism evidence="4 5">
    <name type="scientific">Roseibium suaedae</name>
    <dbReference type="NCBI Taxonomy" id="735517"/>
    <lineage>
        <taxon>Bacteria</taxon>
        <taxon>Pseudomonadati</taxon>
        <taxon>Pseudomonadota</taxon>
        <taxon>Alphaproteobacteria</taxon>
        <taxon>Hyphomicrobiales</taxon>
        <taxon>Stappiaceae</taxon>
        <taxon>Roseibium</taxon>
    </lineage>
</organism>
<dbReference type="EMBL" id="FRBW01000002">
    <property type="protein sequence ID" value="SHM14715.1"/>
    <property type="molecule type" value="Genomic_DNA"/>
</dbReference>
<evidence type="ECO:0000313" key="5">
    <source>
        <dbReference type="Proteomes" id="UP000186002"/>
    </source>
</evidence>
<evidence type="ECO:0000313" key="4">
    <source>
        <dbReference type="EMBL" id="SHM14715.1"/>
    </source>
</evidence>
<dbReference type="InterPro" id="IPR025178">
    <property type="entry name" value="Lnb_N"/>
</dbReference>